<evidence type="ECO:0000259" key="11">
    <source>
        <dbReference type="Pfam" id="PF20510"/>
    </source>
</evidence>
<dbReference type="AlphaFoldDB" id="W9G4M2"/>
<comment type="similarity">
    <text evidence="2">Belongs to the homogentisate dioxygenase family.</text>
</comment>
<name>W9G4M2_9MICO</name>
<dbReference type="Pfam" id="PF04209">
    <property type="entry name" value="HgmA_C"/>
    <property type="match status" value="1"/>
</dbReference>
<feature type="binding site" evidence="8">
    <location>
        <position position="355"/>
    </location>
    <ligand>
        <name>homogentisate</name>
        <dbReference type="ChEBI" id="CHEBI:16169"/>
    </ligand>
</feature>
<evidence type="ECO:0000313" key="12">
    <source>
        <dbReference type="EMBL" id="EWT00970.1"/>
    </source>
</evidence>
<dbReference type="GO" id="GO:0006570">
    <property type="term" value="P:tyrosine metabolic process"/>
    <property type="evidence" value="ECO:0007669"/>
    <property type="project" value="InterPro"/>
</dbReference>
<evidence type="ECO:0000256" key="7">
    <source>
        <dbReference type="PIRSR" id="PIRSR605708-1"/>
    </source>
</evidence>
<sequence>MAHYQAVGSIPPKRHTQHRRPDGELYYEELMGEEGFSSDSSLLYHRNIPSTIADSRVWDLPDQSTTPNHPLVPRHLKLHDLFDAATISETDVVTGRRLVLGNGDVRISYAVSARPSPWYRNGIGDECIYVERGRARVETVFGSFEVAEGDYVLIPRATTHRWIPEVSDDDPLRAYCIEANSHITPPKRYLSKYGQLLEHAPYCERDLRQPAGPLLAEDIGASPDEQTEVYIKHRGNGPGGVVGTVHTLPFHPLDVVGWDGCLYPYVFNVRDFEPITGRIHQPPPVHQVFEGWNFVICNFVPRKVDYHPLAIPVPYYHSNVDSDEIMFYVDGDYEARKGSGIGKGSISVHPGGHAHGPQPGATEGSIGAERFDELAVMVDTFRPLELGEAGLAVDDGLYALSWSRGANRTGTQADPAGTRHSEG</sequence>
<evidence type="ECO:0000256" key="8">
    <source>
        <dbReference type="PIRSR" id="PIRSR605708-2"/>
    </source>
</evidence>
<evidence type="ECO:0000256" key="4">
    <source>
        <dbReference type="ARBA" id="ARBA00022964"/>
    </source>
</evidence>
<keyword evidence="13" id="KW-1185">Reference proteome</keyword>
<feature type="region of interest" description="Disordered" evidence="9">
    <location>
        <begin position="1"/>
        <end position="20"/>
    </location>
</feature>
<feature type="binding site" evidence="8">
    <location>
        <position position="333"/>
    </location>
    <ligand>
        <name>homogentisate</name>
        <dbReference type="ChEBI" id="CHEBI:16169"/>
    </ligand>
</feature>
<dbReference type="GO" id="GO:0004411">
    <property type="term" value="F:homogentisate 1,2-dioxygenase activity"/>
    <property type="evidence" value="ECO:0007669"/>
    <property type="project" value="InterPro"/>
</dbReference>
<dbReference type="GO" id="GO:0005737">
    <property type="term" value="C:cytoplasm"/>
    <property type="evidence" value="ECO:0007669"/>
    <property type="project" value="TreeGrafter"/>
</dbReference>
<feature type="binding site" evidence="8">
    <location>
        <position position="355"/>
    </location>
    <ligand>
        <name>Fe cation</name>
        <dbReference type="ChEBI" id="CHEBI:24875"/>
    </ligand>
</feature>
<dbReference type="PANTHER" id="PTHR11056">
    <property type="entry name" value="HOMOGENTISATE 1,2-DIOXYGENASE"/>
    <property type="match status" value="1"/>
</dbReference>
<dbReference type="InterPro" id="IPR014710">
    <property type="entry name" value="RmlC-like_jellyroll"/>
</dbReference>
<dbReference type="PATRIC" id="fig|1386089.3.peg.2762"/>
<dbReference type="EMBL" id="AWSA01000030">
    <property type="protein sequence ID" value="EWT00970.1"/>
    <property type="molecule type" value="Genomic_DNA"/>
</dbReference>
<evidence type="ECO:0000256" key="1">
    <source>
        <dbReference type="ARBA" id="ARBA00001962"/>
    </source>
</evidence>
<dbReference type="Proteomes" id="UP000019489">
    <property type="component" value="Unassembled WGS sequence"/>
</dbReference>
<feature type="binding site" evidence="8">
    <location>
        <position position="324"/>
    </location>
    <ligand>
        <name>Fe cation</name>
        <dbReference type="ChEBI" id="CHEBI:24875"/>
    </ligand>
</feature>
<evidence type="ECO:0000256" key="6">
    <source>
        <dbReference type="ARBA" id="ARBA00023004"/>
    </source>
</evidence>
<proteinExistence type="inferred from homology"/>
<feature type="region of interest" description="Disordered" evidence="9">
    <location>
        <begin position="341"/>
        <end position="365"/>
    </location>
</feature>
<dbReference type="RefSeq" id="WP_034807044.1">
    <property type="nucleotide sequence ID" value="NZ_AWSA01000030.1"/>
</dbReference>
<dbReference type="GO" id="GO:0006559">
    <property type="term" value="P:L-phenylalanine catabolic process"/>
    <property type="evidence" value="ECO:0007669"/>
    <property type="project" value="InterPro"/>
</dbReference>
<keyword evidence="3 8" id="KW-0479">Metal-binding</keyword>
<accession>W9G4M2</accession>
<dbReference type="InterPro" id="IPR011051">
    <property type="entry name" value="RmlC_Cupin_sf"/>
</dbReference>
<dbReference type="STRING" id="1386089.N865_12140"/>
<feature type="active site" description="Proton acceptor" evidence="7">
    <location>
        <position position="280"/>
    </location>
</feature>
<protein>
    <submittedName>
        <fullName evidence="12">Homogentisate 1,2-dioxygenase</fullName>
    </submittedName>
</protein>
<dbReference type="GO" id="GO:0046872">
    <property type="term" value="F:metal ion binding"/>
    <property type="evidence" value="ECO:0007669"/>
    <property type="project" value="UniProtKB-KW"/>
</dbReference>
<keyword evidence="6 8" id="KW-0408">Iron</keyword>
<feature type="domain" description="Homogentisate 1,2-dioxygenase C-terminal" evidence="10">
    <location>
        <begin position="294"/>
        <end position="389"/>
    </location>
</feature>
<keyword evidence="4 12" id="KW-0223">Dioxygenase</keyword>
<organism evidence="12 13">
    <name type="scientific">Intrasporangium oryzae NRRL B-24470</name>
    <dbReference type="NCBI Taxonomy" id="1386089"/>
    <lineage>
        <taxon>Bacteria</taxon>
        <taxon>Bacillati</taxon>
        <taxon>Actinomycetota</taxon>
        <taxon>Actinomycetes</taxon>
        <taxon>Micrococcales</taxon>
        <taxon>Intrasporangiaceae</taxon>
        <taxon>Intrasporangium</taxon>
    </lineage>
</organism>
<dbReference type="OrthoDB" id="9811253at2"/>
<evidence type="ECO:0000256" key="3">
    <source>
        <dbReference type="ARBA" id="ARBA00022723"/>
    </source>
</evidence>
<feature type="binding site" evidence="8">
    <location>
        <position position="317"/>
    </location>
    <ligand>
        <name>Fe cation</name>
        <dbReference type="ChEBI" id="CHEBI:24875"/>
    </ligand>
</feature>
<comment type="caution">
    <text evidence="12">The sequence shown here is derived from an EMBL/GenBank/DDBJ whole genome shotgun (WGS) entry which is preliminary data.</text>
</comment>
<dbReference type="SUPFAM" id="SSF51182">
    <property type="entry name" value="RmlC-like cupins"/>
    <property type="match status" value="1"/>
</dbReference>
<comment type="cofactor">
    <cofactor evidence="1 8">
        <name>Fe cation</name>
        <dbReference type="ChEBI" id="CHEBI:24875"/>
    </cofactor>
</comment>
<gene>
    <name evidence="12" type="ORF">N865_12140</name>
</gene>
<feature type="compositionally biased region" description="Low complexity" evidence="9">
    <location>
        <begin position="344"/>
        <end position="361"/>
    </location>
</feature>
<dbReference type="InterPro" id="IPR046451">
    <property type="entry name" value="HgmA_C"/>
</dbReference>
<dbReference type="eggNOG" id="COG3508">
    <property type="taxonomic scope" value="Bacteria"/>
</dbReference>
<evidence type="ECO:0000256" key="5">
    <source>
        <dbReference type="ARBA" id="ARBA00023002"/>
    </source>
</evidence>
<dbReference type="CDD" id="cd02208">
    <property type="entry name" value="cupin_RmlC-like"/>
    <property type="match status" value="1"/>
</dbReference>
<reference evidence="12 13" key="1">
    <citation type="submission" date="2013-08" db="EMBL/GenBank/DDBJ databases">
        <title>Intrasporangium oryzae NRRL B-24470.</title>
        <authorList>
            <person name="Liu H."/>
            <person name="Wang G."/>
        </authorList>
    </citation>
    <scope>NUCLEOTIDE SEQUENCE [LARGE SCALE GENOMIC DNA]</scope>
    <source>
        <strain evidence="12 13">NRRL B-24470</strain>
    </source>
</reference>
<evidence type="ECO:0000256" key="9">
    <source>
        <dbReference type="SAM" id="MobiDB-lite"/>
    </source>
</evidence>
<evidence type="ECO:0000313" key="13">
    <source>
        <dbReference type="Proteomes" id="UP000019489"/>
    </source>
</evidence>
<dbReference type="InterPro" id="IPR046452">
    <property type="entry name" value="HgmA_N"/>
</dbReference>
<dbReference type="Pfam" id="PF20510">
    <property type="entry name" value="HgmA_N"/>
    <property type="match status" value="1"/>
</dbReference>
<dbReference type="InterPro" id="IPR005708">
    <property type="entry name" value="Homogentis_dOase"/>
</dbReference>
<dbReference type="Gene3D" id="2.60.120.10">
    <property type="entry name" value="Jelly Rolls"/>
    <property type="match status" value="2"/>
</dbReference>
<evidence type="ECO:0000259" key="10">
    <source>
        <dbReference type="Pfam" id="PF04209"/>
    </source>
</evidence>
<feature type="domain" description="Homogentisate 1,2-dioxygenase N-terminal" evidence="11">
    <location>
        <begin position="82"/>
        <end position="268"/>
    </location>
</feature>
<keyword evidence="5" id="KW-0560">Oxidoreductase</keyword>
<evidence type="ECO:0000256" key="2">
    <source>
        <dbReference type="ARBA" id="ARBA00007757"/>
    </source>
</evidence>
<dbReference type="PANTHER" id="PTHR11056:SF0">
    <property type="entry name" value="HOMOGENTISATE 1,2-DIOXYGENASE"/>
    <property type="match status" value="1"/>
</dbReference>